<feature type="compositionally biased region" description="Basic and acidic residues" evidence="1">
    <location>
        <begin position="425"/>
        <end position="434"/>
    </location>
</feature>
<feature type="compositionally biased region" description="Basic and acidic residues" evidence="1">
    <location>
        <begin position="1"/>
        <end position="12"/>
    </location>
</feature>
<feature type="compositionally biased region" description="Polar residues" evidence="1">
    <location>
        <begin position="449"/>
        <end position="458"/>
    </location>
</feature>
<dbReference type="AlphaFoldDB" id="A0A1L7WU69"/>
<keyword evidence="3" id="KW-1185">Reference proteome</keyword>
<dbReference type="OrthoDB" id="4586300at2759"/>
<feature type="compositionally biased region" description="Polar residues" evidence="1">
    <location>
        <begin position="174"/>
        <end position="189"/>
    </location>
</feature>
<feature type="region of interest" description="Disordered" evidence="1">
    <location>
        <begin position="45"/>
        <end position="100"/>
    </location>
</feature>
<protein>
    <submittedName>
        <fullName evidence="2">Uncharacterized protein</fullName>
    </submittedName>
</protein>
<organism evidence="2 3">
    <name type="scientific">Phialocephala subalpina</name>
    <dbReference type="NCBI Taxonomy" id="576137"/>
    <lineage>
        <taxon>Eukaryota</taxon>
        <taxon>Fungi</taxon>
        <taxon>Dikarya</taxon>
        <taxon>Ascomycota</taxon>
        <taxon>Pezizomycotina</taxon>
        <taxon>Leotiomycetes</taxon>
        <taxon>Helotiales</taxon>
        <taxon>Mollisiaceae</taxon>
        <taxon>Phialocephala</taxon>
        <taxon>Phialocephala fortinii species complex</taxon>
    </lineage>
</organism>
<feature type="compositionally biased region" description="Basic and acidic residues" evidence="1">
    <location>
        <begin position="52"/>
        <end position="100"/>
    </location>
</feature>
<accession>A0A1L7WU69</accession>
<feature type="compositionally biased region" description="Polar residues" evidence="1">
    <location>
        <begin position="155"/>
        <end position="165"/>
    </location>
</feature>
<dbReference type="STRING" id="576137.A0A1L7WU69"/>
<dbReference type="EMBL" id="FJOG01000008">
    <property type="protein sequence ID" value="CZR56331.1"/>
    <property type="molecule type" value="Genomic_DNA"/>
</dbReference>
<reference evidence="2 3" key="1">
    <citation type="submission" date="2016-03" db="EMBL/GenBank/DDBJ databases">
        <authorList>
            <person name="Ploux O."/>
        </authorList>
    </citation>
    <scope>NUCLEOTIDE SEQUENCE [LARGE SCALE GENOMIC DNA]</scope>
    <source>
        <strain evidence="2 3">UAMH 11012</strain>
    </source>
</reference>
<evidence type="ECO:0000313" key="2">
    <source>
        <dbReference type="EMBL" id="CZR56331.1"/>
    </source>
</evidence>
<sequence length="541" mass="62034">MDPSSGRDRDPKSSSSDPEPENPFVKFRRTVDSQVSSLLQGIIGLPSAFSKRSGDDNRWADIDEDLRRRDQQQARQETLRKQLSEADSTKSEPADTEDAQHTLKDYQMQVMLLEQQNKKRLSMASAEQEMMAREKQERLRAEHAVDEVEIPVKKSYQQRAPQTPDQLRPYWGSSDGSKQNIESEQQNDPNVKDLPLFSPVTLELFDHLKQLNSSFSLRDATHEPLEATRHLTLGFLQKSPLYRADYSLLPYLLFSPYSPLKLSADARVPDTRTRDQFPYCSAFEDLIQTSEGSKVGHQREDLILSSWTRTSPWKAGRTVYDNWTWITNLYFRGLLQQKQSVPYTPVTWLSPMSALAATIIDDPNAGPGSELEMFEHKFGLMGGSSAEQKQWHKVFDILFSGLPEWDSQGSGLEEMIEQARRRAELESRQIRDAQESQVRTYSKEEKSQSTDGRATKNASDTERIVSTSTTTERTTHEDGTVETCVTVWKQYGDGRETTTMTHHTEDPGRDGPEYDWREVEEKEANEAKNDEKSEKKGWFWN</sequence>
<dbReference type="Proteomes" id="UP000184330">
    <property type="component" value="Unassembled WGS sequence"/>
</dbReference>
<feature type="region of interest" description="Disordered" evidence="1">
    <location>
        <begin position="1"/>
        <end position="26"/>
    </location>
</feature>
<feature type="region of interest" description="Disordered" evidence="1">
    <location>
        <begin position="493"/>
        <end position="541"/>
    </location>
</feature>
<evidence type="ECO:0000256" key="1">
    <source>
        <dbReference type="SAM" id="MobiDB-lite"/>
    </source>
</evidence>
<feature type="region of interest" description="Disordered" evidence="1">
    <location>
        <begin position="425"/>
        <end position="478"/>
    </location>
</feature>
<gene>
    <name evidence="2" type="ORF">PAC_06219</name>
</gene>
<evidence type="ECO:0000313" key="3">
    <source>
        <dbReference type="Proteomes" id="UP000184330"/>
    </source>
</evidence>
<name>A0A1L7WU69_9HELO</name>
<proteinExistence type="predicted"/>
<feature type="region of interest" description="Disordered" evidence="1">
    <location>
        <begin position="151"/>
        <end position="193"/>
    </location>
</feature>